<dbReference type="AlphaFoldDB" id="A0A367ITL2"/>
<keyword evidence="2" id="KW-1185">Reference proteome</keyword>
<evidence type="ECO:0000313" key="2">
    <source>
        <dbReference type="Proteomes" id="UP000252139"/>
    </source>
</evidence>
<comment type="caution">
    <text evidence="1">The sequence shown here is derived from an EMBL/GenBank/DDBJ whole genome shotgun (WGS) entry which is preliminary data.</text>
</comment>
<evidence type="ECO:0000313" key="1">
    <source>
        <dbReference type="EMBL" id="RCH80992.1"/>
    </source>
</evidence>
<protein>
    <submittedName>
        <fullName evidence="1">Uncharacterized protein</fullName>
    </submittedName>
</protein>
<sequence length="79" mass="9033">MIWKDVELKVAVVIESSQQNEENAESDDEDQNVDRFKREMANLETNPNRIHEARATETFITDGAMVEIPGIIGIYVKHC</sequence>
<proteinExistence type="predicted"/>
<organism evidence="1 2">
    <name type="scientific">Rhizopus azygosporus</name>
    <name type="common">Rhizopus microsporus var. azygosporus</name>
    <dbReference type="NCBI Taxonomy" id="86630"/>
    <lineage>
        <taxon>Eukaryota</taxon>
        <taxon>Fungi</taxon>
        <taxon>Fungi incertae sedis</taxon>
        <taxon>Mucoromycota</taxon>
        <taxon>Mucoromycotina</taxon>
        <taxon>Mucoromycetes</taxon>
        <taxon>Mucorales</taxon>
        <taxon>Mucorineae</taxon>
        <taxon>Rhizopodaceae</taxon>
        <taxon>Rhizopus</taxon>
    </lineage>
</organism>
<gene>
    <name evidence="1" type="ORF">CU097_002170</name>
</gene>
<dbReference type="Proteomes" id="UP000252139">
    <property type="component" value="Unassembled WGS sequence"/>
</dbReference>
<name>A0A367ITL2_RHIAZ</name>
<accession>A0A367ITL2</accession>
<reference evidence="1 2" key="1">
    <citation type="journal article" date="2018" name="G3 (Bethesda)">
        <title>Phylogenetic and Phylogenomic Definition of Rhizopus Species.</title>
        <authorList>
            <person name="Gryganskyi A.P."/>
            <person name="Golan J."/>
            <person name="Dolatabadi S."/>
            <person name="Mondo S."/>
            <person name="Robb S."/>
            <person name="Idnurm A."/>
            <person name="Muszewska A."/>
            <person name="Steczkiewicz K."/>
            <person name="Masonjones S."/>
            <person name="Liao H.L."/>
            <person name="Gajdeczka M.T."/>
            <person name="Anike F."/>
            <person name="Vuek A."/>
            <person name="Anishchenko I.M."/>
            <person name="Voigt K."/>
            <person name="de Hoog G.S."/>
            <person name="Smith M.E."/>
            <person name="Heitman J."/>
            <person name="Vilgalys R."/>
            <person name="Stajich J.E."/>
        </authorList>
    </citation>
    <scope>NUCLEOTIDE SEQUENCE [LARGE SCALE GENOMIC DNA]</scope>
    <source>
        <strain evidence="1 2">CBS 357.93</strain>
    </source>
</reference>
<dbReference type="EMBL" id="PJQL01003635">
    <property type="protein sequence ID" value="RCH80992.1"/>
    <property type="molecule type" value="Genomic_DNA"/>
</dbReference>